<dbReference type="Gene3D" id="3.30.70.270">
    <property type="match status" value="1"/>
</dbReference>
<dbReference type="PANTHER" id="PTHR45138:SF9">
    <property type="entry name" value="DIGUANYLATE CYCLASE DGCM-RELATED"/>
    <property type="match status" value="1"/>
</dbReference>
<dbReference type="GO" id="GO:0005886">
    <property type="term" value="C:plasma membrane"/>
    <property type="evidence" value="ECO:0007669"/>
    <property type="project" value="TreeGrafter"/>
</dbReference>
<dbReference type="GO" id="GO:1902201">
    <property type="term" value="P:negative regulation of bacterial-type flagellum-dependent cell motility"/>
    <property type="evidence" value="ECO:0007669"/>
    <property type="project" value="TreeGrafter"/>
</dbReference>
<keyword evidence="7" id="KW-0808">Transferase</keyword>
<keyword evidence="4" id="KW-0547">Nucleotide-binding</keyword>
<dbReference type="Proteomes" id="UP000255543">
    <property type="component" value="Unassembled WGS sequence"/>
</dbReference>
<comment type="catalytic activity">
    <reaction evidence="5">
        <text>2 GTP = 3',3'-c-di-GMP + 2 diphosphate</text>
        <dbReference type="Rhea" id="RHEA:24898"/>
        <dbReference type="ChEBI" id="CHEBI:33019"/>
        <dbReference type="ChEBI" id="CHEBI:37565"/>
        <dbReference type="ChEBI" id="CHEBI:58805"/>
        <dbReference type="EC" id="2.7.7.65"/>
    </reaction>
</comment>
<comment type="cofactor">
    <cofactor evidence="1">
        <name>Mg(2+)</name>
        <dbReference type="ChEBI" id="CHEBI:18420"/>
    </cofactor>
</comment>
<dbReference type="NCBIfam" id="TIGR00254">
    <property type="entry name" value="GGDEF"/>
    <property type="match status" value="1"/>
</dbReference>
<dbReference type="InterPro" id="IPR000160">
    <property type="entry name" value="GGDEF_dom"/>
</dbReference>
<dbReference type="GO" id="GO:0052621">
    <property type="term" value="F:diguanylate cyclase activity"/>
    <property type="evidence" value="ECO:0007669"/>
    <property type="project" value="UniProtKB-EC"/>
</dbReference>
<proteinExistence type="predicted"/>
<evidence type="ECO:0000313" key="7">
    <source>
        <dbReference type="EMBL" id="STK85682.1"/>
    </source>
</evidence>
<dbReference type="InterPro" id="IPR029787">
    <property type="entry name" value="Nucleotide_cyclase"/>
</dbReference>
<organism evidence="7 8">
    <name type="scientific">Escherichia coli</name>
    <dbReference type="NCBI Taxonomy" id="562"/>
    <lineage>
        <taxon>Bacteria</taxon>
        <taxon>Pseudomonadati</taxon>
        <taxon>Pseudomonadota</taxon>
        <taxon>Gammaproteobacteria</taxon>
        <taxon>Enterobacterales</taxon>
        <taxon>Enterobacteriaceae</taxon>
        <taxon>Escherichia</taxon>
    </lineage>
</organism>
<accession>A0A376ZZK4</accession>
<dbReference type="SUPFAM" id="SSF55073">
    <property type="entry name" value="Nucleotide cyclase"/>
    <property type="match status" value="1"/>
</dbReference>
<dbReference type="InterPro" id="IPR043128">
    <property type="entry name" value="Rev_trsase/Diguanyl_cyclase"/>
</dbReference>
<dbReference type="EMBL" id="UGEB01000001">
    <property type="protein sequence ID" value="STK85682.1"/>
    <property type="molecule type" value="Genomic_DNA"/>
</dbReference>
<sequence>MGILKVMRCYAPSPAPLKVALAKAIWVFRWGGEEFVLLLPRTPLDTALSLAETIRVSVAKVSISGLPRFTVSIGVAHHEGNESIDELFKRVDDALYRAKNDGRNRVLAA</sequence>
<dbReference type="EC" id="2.7.7.65" evidence="3"/>
<name>A0A376ZZK4_ECOLX</name>
<dbReference type="AlphaFoldDB" id="A0A376ZZK4"/>
<evidence type="ECO:0000256" key="2">
    <source>
        <dbReference type="ARBA" id="ARBA00004665"/>
    </source>
</evidence>
<reference evidence="7 8" key="1">
    <citation type="submission" date="2018-06" db="EMBL/GenBank/DDBJ databases">
        <authorList>
            <consortium name="Pathogen Informatics"/>
            <person name="Doyle S."/>
        </authorList>
    </citation>
    <scope>NUCLEOTIDE SEQUENCE [LARGE SCALE GENOMIC DNA]</scope>
    <source>
        <strain evidence="7 8">NCTC8179</strain>
    </source>
</reference>
<dbReference type="PANTHER" id="PTHR45138">
    <property type="entry name" value="REGULATORY COMPONENTS OF SENSORY TRANSDUCTION SYSTEM"/>
    <property type="match status" value="1"/>
</dbReference>
<dbReference type="PROSITE" id="PS50887">
    <property type="entry name" value="GGDEF"/>
    <property type="match status" value="1"/>
</dbReference>
<evidence type="ECO:0000256" key="3">
    <source>
        <dbReference type="ARBA" id="ARBA00012528"/>
    </source>
</evidence>
<keyword evidence="4" id="KW-0342">GTP-binding</keyword>
<evidence type="ECO:0000256" key="1">
    <source>
        <dbReference type="ARBA" id="ARBA00001946"/>
    </source>
</evidence>
<dbReference type="InterPro" id="IPR050469">
    <property type="entry name" value="Diguanylate_Cyclase"/>
</dbReference>
<dbReference type="SMART" id="SM00267">
    <property type="entry name" value="GGDEF"/>
    <property type="match status" value="1"/>
</dbReference>
<keyword evidence="7" id="KW-0548">Nucleotidyltransferase</keyword>
<dbReference type="CDD" id="cd01949">
    <property type="entry name" value="GGDEF"/>
    <property type="match status" value="1"/>
</dbReference>
<dbReference type="GO" id="GO:0043709">
    <property type="term" value="P:cell adhesion involved in single-species biofilm formation"/>
    <property type="evidence" value="ECO:0007669"/>
    <property type="project" value="TreeGrafter"/>
</dbReference>
<comment type="pathway">
    <text evidence="2">Purine metabolism; 3',5'-cyclic di-GMP biosynthesis.</text>
</comment>
<evidence type="ECO:0000259" key="6">
    <source>
        <dbReference type="PROSITE" id="PS50887"/>
    </source>
</evidence>
<gene>
    <name evidence="7" type="primary">ydaM_1</name>
    <name evidence="7" type="ORF">NCTC8179_03365</name>
</gene>
<dbReference type="GO" id="GO:0005525">
    <property type="term" value="F:GTP binding"/>
    <property type="evidence" value="ECO:0007669"/>
    <property type="project" value="UniProtKB-KW"/>
</dbReference>
<feature type="domain" description="GGDEF" evidence="6">
    <location>
        <begin position="1"/>
        <end position="109"/>
    </location>
</feature>
<protein>
    <recommendedName>
        <fullName evidence="3">diguanylate cyclase</fullName>
        <ecNumber evidence="3">2.7.7.65</ecNumber>
    </recommendedName>
</protein>
<dbReference type="Pfam" id="PF00990">
    <property type="entry name" value="GGDEF"/>
    <property type="match status" value="1"/>
</dbReference>
<evidence type="ECO:0000256" key="4">
    <source>
        <dbReference type="ARBA" id="ARBA00023134"/>
    </source>
</evidence>
<evidence type="ECO:0000313" key="8">
    <source>
        <dbReference type="Proteomes" id="UP000255543"/>
    </source>
</evidence>
<evidence type="ECO:0000256" key="5">
    <source>
        <dbReference type="ARBA" id="ARBA00034247"/>
    </source>
</evidence>